<dbReference type="GO" id="GO:0008061">
    <property type="term" value="F:chitin binding"/>
    <property type="evidence" value="ECO:0007669"/>
    <property type="project" value="TreeGrafter"/>
</dbReference>
<dbReference type="PANTHER" id="PTHR11177">
    <property type="entry name" value="CHITINASE"/>
    <property type="match status" value="1"/>
</dbReference>
<dbReference type="Gramene" id="QL02p092186:mrna">
    <property type="protein sequence ID" value="QL02p092186:mrna"/>
    <property type="gene ID" value="QL02p092186"/>
</dbReference>
<accession>A0A7N2L0N7</accession>
<dbReference type="InterPro" id="IPR017853">
    <property type="entry name" value="GH"/>
</dbReference>
<evidence type="ECO:0000313" key="3">
    <source>
        <dbReference type="Proteomes" id="UP000594261"/>
    </source>
</evidence>
<keyword evidence="3" id="KW-1185">Reference proteome</keyword>
<dbReference type="GO" id="GO:0004568">
    <property type="term" value="F:chitinase activity"/>
    <property type="evidence" value="ECO:0007669"/>
    <property type="project" value="TreeGrafter"/>
</dbReference>
<dbReference type="InParanoid" id="A0A7N2L0N7"/>
<name>A0A7N2L0N7_QUELO</name>
<dbReference type="Gene3D" id="3.20.20.80">
    <property type="entry name" value="Glycosidases"/>
    <property type="match status" value="1"/>
</dbReference>
<dbReference type="Pfam" id="PF00704">
    <property type="entry name" value="Glyco_hydro_18"/>
    <property type="match status" value="1"/>
</dbReference>
<sequence>MPAALMRHVRARPRTCKAGSPANYPVDWRAASVNSEAKNSSQKDLILTASVHYSPDLDSVSFPVESIRSNLDWVHVNTYDYHAPGWSNYTGAHAALYDPSSQAKTDYGIGAWIGRGLPASKLVLGLPFYGYA</sequence>
<proteinExistence type="predicted"/>
<reference evidence="3" key="1">
    <citation type="journal article" date="2016" name="G3 (Bethesda)">
        <title>First Draft Assembly and Annotation of the Genome of a California Endemic Oak Quercus lobata Nee (Fagaceae).</title>
        <authorList>
            <person name="Sork V.L."/>
            <person name="Fitz-Gibbon S.T."/>
            <person name="Puiu D."/>
            <person name="Crepeau M."/>
            <person name="Gugger P.F."/>
            <person name="Sherman R."/>
            <person name="Stevens K."/>
            <person name="Langley C.H."/>
            <person name="Pellegrini M."/>
            <person name="Salzberg S.L."/>
        </authorList>
    </citation>
    <scope>NUCLEOTIDE SEQUENCE [LARGE SCALE GENOMIC DNA]</scope>
    <source>
        <strain evidence="3">cv. SW786</strain>
    </source>
</reference>
<dbReference type="OMA" id="TYDYHAP"/>
<dbReference type="SUPFAM" id="SSF51445">
    <property type="entry name" value="(Trans)glycosidases"/>
    <property type="match status" value="1"/>
</dbReference>
<protein>
    <recommendedName>
        <fullName evidence="1">GH18 domain-containing protein</fullName>
    </recommendedName>
</protein>
<evidence type="ECO:0000313" key="2">
    <source>
        <dbReference type="EnsemblPlants" id="QL02p092186:mrna"/>
    </source>
</evidence>
<evidence type="ECO:0000259" key="1">
    <source>
        <dbReference type="PROSITE" id="PS51910"/>
    </source>
</evidence>
<dbReference type="PANTHER" id="PTHR11177:SF369">
    <property type="entry name" value="CLASS V CHITINASE-LIKE"/>
    <property type="match status" value="1"/>
</dbReference>
<dbReference type="Proteomes" id="UP000594261">
    <property type="component" value="Chromosome 2"/>
</dbReference>
<dbReference type="GO" id="GO:0005975">
    <property type="term" value="P:carbohydrate metabolic process"/>
    <property type="evidence" value="ECO:0007669"/>
    <property type="project" value="InterPro"/>
</dbReference>
<reference evidence="2" key="2">
    <citation type="submission" date="2021-01" db="UniProtKB">
        <authorList>
            <consortium name="EnsemblPlants"/>
        </authorList>
    </citation>
    <scope>IDENTIFICATION</scope>
</reference>
<dbReference type="InterPro" id="IPR050314">
    <property type="entry name" value="Glycosyl_Hydrlase_18"/>
</dbReference>
<dbReference type="EnsemblPlants" id="QL02p092186:mrna">
    <property type="protein sequence ID" value="QL02p092186:mrna"/>
    <property type="gene ID" value="QL02p092186"/>
</dbReference>
<dbReference type="AlphaFoldDB" id="A0A7N2L0N7"/>
<dbReference type="GO" id="GO:0005576">
    <property type="term" value="C:extracellular region"/>
    <property type="evidence" value="ECO:0007669"/>
    <property type="project" value="TreeGrafter"/>
</dbReference>
<dbReference type="GO" id="GO:0006032">
    <property type="term" value="P:chitin catabolic process"/>
    <property type="evidence" value="ECO:0007669"/>
    <property type="project" value="TreeGrafter"/>
</dbReference>
<dbReference type="InterPro" id="IPR001223">
    <property type="entry name" value="Glyco_hydro18_cat"/>
</dbReference>
<dbReference type="PROSITE" id="PS51910">
    <property type="entry name" value="GH18_2"/>
    <property type="match status" value="1"/>
</dbReference>
<feature type="domain" description="GH18" evidence="1">
    <location>
        <begin position="1"/>
        <end position="132"/>
    </location>
</feature>
<organism evidence="2 3">
    <name type="scientific">Quercus lobata</name>
    <name type="common">Valley oak</name>
    <dbReference type="NCBI Taxonomy" id="97700"/>
    <lineage>
        <taxon>Eukaryota</taxon>
        <taxon>Viridiplantae</taxon>
        <taxon>Streptophyta</taxon>
        <taxon>Embryophyta</taxon>
        <taxon>Tracheophyta</taxon>
        <taxon>Spermatophyta</taxon>
        <taxon>Magnoliopsida</taxon>
        <taxon>eudicotyledons</taxon>
        <taxon>Gunneridae</taxon>
        <taxon>Pentapetalae</taxon>
        <taxon>rosids</taxon>
        <taxon>fabids</taxon>
        <taxon>Fagales</taxon>
        <taxon>Fagaceae</taxon>
        <taxon>Quercus</taxon>
    </lineage>
</organism>